<reference evidence="2" key="1">
    <citation type="submission" date="2020-08" db="EMBL/GenBank/DDBJ databases">
        <title>Genome sequencing and assembly of the red palm weevil Rhynchophorus ferrugineus.</title>
        <authorList>
            <person name="Dias G.B."/>
            <person name="Bergman C.M."/>
            <person name="Manee M."/>
        </authorList>
    </citation>
    <scope>NUCLEOTIDE SEQUENCE</scope>
    <source>
        <strain evidence="2">AA-2017</strain>
        <tissue evidence="2">Whole larva</tissue>
    </source>
</reference>
<dbReference type="EMBL" id="JAACXV010013731">
    <property type="protein sequence ID" value="KAF7272659.1"/>
    <property type="molecule type" value="Genomic_DNA"/>
</dbReference>
<evidence type="ECO:0000256" key="1">
    <source>
        <dbReference type="SAM" id="MobiDB-lite"/>
    </source>
</evidence>
<dbReference type="Proteomes" id="UP000625711">
    <property type="component" value="Unassembled WGS sequence"/>
</dbReference>
<evidence type="ECO:0000313" key="2">
    <source>
        <dbReference type="EMBL" id="KAF7272659.1"/>
    </source>
</evidence>
<comment type="caution">
    <text evidence="2">The sequence shown here is derived from an EMBL/GenBank/DDBJ whole genome shotgun (WGS) entry which is preliminary data.</text>
</comment>
<protein>
    <submittedName>
        <fullName evidence="2">Uncharacterized protein</fullName>
    </submittedName>
</protein>
<name>A0A834I491_RHYFE</name>
<dbReference type="AlphaFoldDB" id="A0A834I491"/>
<sequence length="140" mass="15698">MFNPTDLRPADNERVSPKAPDTRRAALSPSSSVQQVGRGGIEHVPPFLDCQFVQVVVGAGRRSVFRFAFFPPRENPRYVLKSPPPAAEDTRRHLNEVYRSFRRSVSLIFPPFDSGTVPVQYFRILSTTHSSTDDPTARGL</sequence>
<accession>A0A834I491</accession>
<proteinExistence type="predicted"/>
<evidence type="ECO:0000313" key="3">
    <source>
        <dbReference type="Proteomes" id="UP000625711"/>
    </source>
</evidence>
<keyword evidence="3" id="KW-1185">Reference proteome</keyword>
<organism evidence="2 3">
    <name type="scientific">Rhynchophorus ferrugineus</name>
    <name type="common">Red palm weevil</name>
    <name type="synonym">Curculio ferrugineus</name>
    <dbReference type="NCBI Taxonomy" id="354439"/>
    <lineage>
        <taxon>Eukaryota</taxon>
        <taxon>Metazoa</taxon>
        <taxon>Ecdysozoa</taxon>
        <taxon>Arthropoda</taxon>
        <taxon>Hexapoda</taxon>
        <taxon>Insecta</taxon>
        <taxon>Pterygota</taxon>
        <taxon>Neoptera</taxon>
        <taxon>Endopterygota</taxon>
        <taxon>Coleoptera</taxon>
        <taxon>Polyphaga</taxon>
        <taxon>Cucujiformia</taxon>
        <taxon>Curculionidae</taxon>
        <taxon>Dryophthorinae</taxon>
        <taxon>Rhynchophorus</taxon>
    </lineage>
</organism>
<feature type="compositionally biased region" description="Basic and acidic residues" evidence="1">
    <location>
        <begin position="8"/>
        <end position="24"/>
    </location>
</feature>
<feature type="region of interest" description="Disordered" evidence="1">
    <location>
        <begin position="1"/>
        <end position="38"/>
    </location>
</feature>
<gene>
    <name evidence="2" type="ORF">GWI33_014597</name>
</gene>